<sequence length="300" mass="34189">MSVNEYGIKFIQLFRYIYALEMVPDMRFRMRKFVSGLEKHVMKECNATLLISNMDISRLMIYAQQSVLVVKEFLGVSPDKDIDFGIDILLDTQPISIPPYRMTPSDLKELVKDLLDKFVEKATWEAEEDMKARYPYLFIPPSDGNEGTLDPAQVSVTTSPTSPITITIPPEVVLVPPAATHSPPVRRSTRGSRPPIWHKDYVTKASPSARWVEAMHNEIKALEDNKTCVLVDFPKVKKFIGCRWVSKIKYHANGDLERFKARLVAKCFNQKKGFDYQKTFCLVVKMTVVSSVISIAVARH</sequence>
<dbReference type="InterPro" id="IPR013103">
    <property type="entry name" value="RVT_2"/>
</dbReference>
<reference evidence="2" key="1">
    <citation type="submission" date="2023-08" db="EMBL/GenBank/DDBJ databases">
        <title>A de novo genome assembly of Solanum verrucosum Schlechtendal, a Mexican diploid species geographically isolated from the other diploid A-genome species in potato relatives.</title>
        <authorList>
            <person name="Hosaka K."/>
        </authorList>
    </citation>
    <scope>NUCLEOTIDE SEQUENCE</scope>
    <source>
        <tissue evidence="2">Young leaves</tissue>
    </source>
</reference>
<feature type="domain" description="Reverse transcriptase Ty1/copia-type" evidence="1">
    <location>
        <begin position="225"/>
        <end position="298"/>
    </location>
</feature>
<evidence type="ECO:0000313" key="3">
    <source>
        <dbReference type="Proteomes" id="UP001234989"/>
    </source>
</evidence>
<organism evidence="2 3">
    <name type="scientific">Solanum verrucosum</name>
    <dbReference type="NCBI Taxonomy" id="315347"/>
    <lineage>
        <taxon>Eukaryota</taxon>
        <taxon>Viridiplantae</taxon>
        <taxon>Streptophyta</taxon>
        <taxon>Embryophyta</taxon>
        <taxon>Tracheophyta</taxon>
        <taxon>Spermatophyta</taxon>
        <taxon>Magnoliopsida</taxon>
        <taxon>eudicotyledons</taxon>
        <taxon>Gunneridae</taxon>
        <taxon>Pentapetalae</taxon>
        <taxon>asterids</taxon>
        <taxon>lamiids</taxon>
        <taxon>Solanales</taxon>
        <taxon>Solanaceae</taxon>
        <taxon>Solanoideae</taxon>
        <taxon>Solaneae</taxon>
        <taxon>Solanum</taxon>
    </lineage>
</organism>
<accession>A0AAF0TRM8</accession>
<keyword evidence="3" id="KW-1185">Reference proteome</keyword>
<protein>
    <recommendedName>
        <fullName evidence="1">Reverse transcriptase Ty1/copia-type domain-containing protein</fullName>
    </recommendedName>
</protein>
<dbReference type="AlphaFoldDB" id="A0AAF0TRM8"/>
<evidence type="ECO:0000313" key="2">
    <source>
        <dbReference type="EMBL" id="WMV29439.1"/>
    </source>
</evidence>
<evidence type="ECO:0000259" key="1">
    <source>
        <dbReference type="Pfam" id="PF07727"/>
    </source>
</evidence>
<name>A0AAF0TRM8_SOLVR</name>
<dbReference type="EMBL" id="CP133616">
    <property type="protein sequence ID" value="WMV29439.1"/>
    <property type="molecule type" value="Genomic_DNA"/>
</dbReference>
<gene>
    <name evidence="2" type="ORF">MTR67_022824</name>
</gene>
<proteinExistence type="predicted"/>
<dbReference type="Proteomes" id="UP001234989">
    <property type="component" value="Chromosome 5"/>
</dbReference>
<dbReference type="Pfam" id="PF07727">
    <property type="entry name" value="RVT_2"/>
    <property type="match status" value="1"/>
</dbReference>